<name>A0A411BTG9_9CAUD</name>
<sequence>MSRPKPYSAQSKRSGEVPAPEWICYKEADGEFGTDFYVKLWEPGDGLHCSHATKGRQFECGAPVAVTKEVKRKDRLIGSASSRPYYLDSHRKYVVCADHLAVHFSGVTVGELSAESERSAREQIITNHWDEYQQALKSQRERLRDRALGELPQIIRDAISGGAA</sequence>
<evidence type="ECO:0000313" key="2">
    <source>
        <dbReference type="Proteomes" id="UP000289975"/>
    </source>
</evidence>
<accession>A0A411BTG9</accession>
<keyword evidence="2" id="KW-1185">Reference proteome</keyword>
<dbReference type="KEGG" id="vg:65118773"/>
<reference evidence="1 2" key="1">
    <citation type="submission" date="2019-01" db="EMBL/GenBank/DDBJ databases">
        <authorList>
            <person name="Arabshahi J."/>
            <person name="Bell S."/>
            <person name="Chan J."/>
            <person name="Haskins E."/>
            <person name="Kerstiens E."/>
            <person name="Novak L."/>
            <person name="Okekeogbu I."/>
            <person name="Otero A."/>
            <person name="Smith G."/>
            <person name="Li Y."/>
            <person name="Clase K.L."/>
            <person name="Curtis N."/>
            <person name="Kistler A.B."/>
            <person name="Roscher J.E."/>
            <person name="Garlena R.A."/>
            <person name="Russell D.A."/>
            <person name="Pope W.H."/>
            <person name="Jacobs-Sera D."/>
            <person name="Hatfull G.F."/>
        </authorList>
    </citation>
    <scope>NUCLEOTIDE SEQUENCE [LARGE SCALE GENOMIC DNA]</scope>
</reference>
<gene>
    <name evidence="1" type="primary">49</name>
    <name evidence="1" type="ORF">SEA_OCHI17_49</name>
</gene>
<dbReference type="Proteomes" id="UP000289975">
    <property type="component" value="Segment"/>
</dbReference>
<evidence type="ECO:0000313" key="1">
    <source>
        <dbReference type="EMBL" id="QAY04903.1"/>
    </source>
</evidence>
<proteinExistence type="predicted"/>
<dbReference type="EMBL" id="MK359307">
    <property type="protein sequence ID" value="QAY04903.1"/>
    <property type="molecule type" value="Genomic_DNA"/>
</dbReference>
<protein>
    <submittedName>
        <fullName evidence="1">Uncharacterized protein</fullName>
    </submittedName>
</protein>
<dbReference type="RefSeq" id="YP_010101063.1">
    <property type="nucleotide sequence ID" value="NC_055787.1"/>
</dbReference>
<organism evidence="1 2">
    <name type="scientific">Mycobacterium phage Ochi17</name>
    <dbReference type="NCBI Taxonomy" id="2502425"/>
    <lineage>
        <taxon>Viruses</taxon>
        <taxon>Duplodnaviria</taxon>
        <taxon>Heunggongvirae</taxon>
        <taxon>Uroviricota</taxon>
        <taxon>Caudoviricetes</taxon>
        <taxon>Gracegardnervirinae</taxon>
        <taxon>Cheoctovirus</taxon>
        <taxon>Cheoctovirus ochi17</taxon>
    </lineage>
</organism>
<dbReference type="GeneID" id="65118773"/>